<name>A0A8T2CBR7_ARASU</name>
<reference evidence="1 2" key="1">
    <citation type="submission" date="2020-12" db="EMBL/GenBank/DDBJ databases">
        <title>Concerted genomic and epigenomic changes stabilize Arabidopsis allopolyploids.</title>
        <authorList>
            <person name="Chen Z."/>
        </authorList>
    </citation>
    <scope>NUCLEOTIDE SEQUENCE [LARGE SCALE GENOMIC DNA]</scope>
    <source>
        <strain evidence="1">As9502</strain>
        <tissue evidence="1">Leaf</tissue>
    </source>
</reference>
<evidence type="ECO:0000313" key="2">
    <source>
        <dbReference type="Proteomes" id="UP000694251"/>
    </source>
</evidence>
<proteinExistence type="predicted"/>
<organism evidence="1 2">
    <name type="scientific">Arabidopsis suecica</name>
    <name type="common">Swedish thale-cress</name>
    <name type="synonym">Cardaminopsis suecica</name>
    <dbReference type="NCBI Taxonomy" id="45249"/>
    <lineage>
        <taxon>Eukaryota</taxon>
        <taxon>Viridiplantae</taxon>
        <taxon>Streptophyta</taxon>
        <taxon>Embryophyta</taxon>
        <taxon>Tracheophyta</taxon>
        <taxon>Spermatophyta</taxon>
        <taxon>Magnoliopsida</taxon>
        <taxon>eudicotyledons</taxon>
        <taxon>Gunneridae</taxon>
        <taxon>Pentapetalae</taxon>
        <taxon>rosids</taxon>
        <taxon>malvids</taxon>
        <taxon>Brassicales</taxon>
        <taxon>Brassicaceae</taxon>
        <taxon>Camelineae</taxon>
        <taxon>Arabidopsis</taxon>
    </lineage>
</organism>
<gene>
    <name evidence="1" type="ORF">ISN44_As06g020670</name>
</gene>
<protein>
    <submittedName>
        <fullName evidence="1">Transport and Golgi organization protein 2</fullName>
    </submittedName>
</protein>
<accession>A0A8T2CBR7</accession>
<dbReference type="OrthoDB" id="191601at2759"/>
<dbReference type="EMBL" id="JAEFBJ010000006">
    <property type="protein sequence ID" value="KAG7597738.1"/>
    <property type="molecule type" value="Genomic_DNA"/>
</dbReference>
<comment type="caution">
    <text evidence="1">The sequence shown here is derived from an EMBL/GenBank/DDBJ whole genome shotgun (WGS) entry which is preliminary data.</text>
</comment>
<keyword evidence="2" id="KW-1185">Reference proteome</keyword>
<evidence type="ECO:0000313" key="1">
    <source>
        <dbReference type="EMBL" id="KAG7597738.1"/>
    </source>
</evidence>
<sequence length="222" mass="25253">MDRDTVVFQWSGDSLVLLVNTDGNERGTRDPLVWSDADGLSCKRFGYKEGRVVFLFNSHEHSIDPDLLPSFLKCKKTPRRFVEDFPQKEVENFGPNLKLLVADVNTESLVYVSKQSGDEKKLRVDDVDHGVHTISVSGFDIINIKDTILRGNFNRMIAGHAELPPIQKIVEDLMRKPPFFIGSVDSDGARRTVRIFGMDIEANRLPARFYESHLNDKGEWES</sequence>
<dbReference type="Proteomes" id="UP000694251">
    <property type="component" value="Chromosome 6"/>
</dbReference>
<dbReference type="AlphaFoldDB" id="A0A8T2CBR7"/>